<keyword evidence="2" id="KW-1185">Reference proteome</keyword>
<evidence type="ECO:0000313" key="1">
    <source>
        <dbReference type="EMBL" id="ROZ81566.1"/>
    </source>
</evidence>
<comment type="caution">
    <text evidence="1">The sequence shown here is derived from an EMBL/GenBank/DDBJ whole genome shotgun (WGS) entry which is preliminary data.</text>
</comment>
<dbReference type="RefSeq" id="WP_123891035.1">
    <property type="nucleotide sequence ID" value="NZ_RKKU01000029.1"/>
</dbReference>
<accession>A0ABX9XDY2</accession>
<dbReference type="EMBL" id="RKKU01000029">
    <property type="protein sequence ID" value="ROZ81566.1"/>
    <property type="molecule type" value="Genomic_DNA"/>
</dbReference>
<name>A0ABX9XDY2_9PSED</name>
<evidence type="ECO:0008006" key="3">
    <source>
        <dbReference type="Google" id="ProtNLM"/>
    </source>
</evidence>
<gene>
    <name evidence="1" type="ORF">EF096_17380</name>
</gene>
<sequence length="221" mass="26141">MTEQIEWLRDENECYYATEYLKRRANDLERSCIKNTGIQLTEKANVRRTVEAWVNALQKNKCSKIITRLQNNLRQRRSQKKNKEKRFNLSLEACRALDELTRKIGKSPSETVSILLINTPEALAEAREKWMFEHKKQIEQWTYEHLGLQHQLKIKNLEVDELHKQLRSHILALEMWKTSMDSDAPPFDGEIEELDEQVNEKLRIIQRDVKKQTKVLSSIPG</sequence>
<organism evidence="1 2">
    <name type="scientific">Pseudomonas neustonica</name>
    <dbReference type="NCBI Taxonomy" id="2487346"/>
    <lineage>
        <taxon>Bacteria</taxon>
        <taxon>Pseudomonadati</taxon>
        <taxon>Pseudomonadota</taxon>
        <taxon>Gammaproteobacteria</taxon>
        <taxon>Pseudomonadales</taxon>
        <taxon>Pseudomonadaceae</taxon>
        <taxon>Pseudomonas</taxon>
    </lineage>
</organism>
<evidence type="ECO:0000313" key="2">
    <source>
        <dbReference type="Proteomes" id="UP000275199"/>
    </source>
</evidence>
<reference evidence="1 2" key="1">
    <citation type="submission" date="2018-11" db="EMBL/GenBank/DDBJ databases">
        <authorList>
            <person name="Jang G.I."/>
            <person name="Hwang C.Y."/>
        </authorList>
    </citation>
    <scope>NUCLEOTIDE SEQUENCE [LARGE SCALE GENOMIC DNA]</scope>
    <source>
        <strain evidence="1 2">SSM26</strain>
    </source>
</reference>
<proteinExistence type="predicted"/>
<protein>
    <recommendedName>
        <fullName evidence="3">Tektin</fullName>
    </recommendedName>
</protein>
<dbReference type="Proteomes" id="UP000275199">
    <property type="component" value="Unassembled WGS sequence"/>
</dbReference>